<evidence type="ECO:0000259" key="1">
    <source>
        <dbReference type="Pfam" id="PF18347"/>
    </source>
</evidence>
<dbReference type="RefSeq" id="WP_345274263.1">
    <property type="nucleotide sequence ID" value="NZ_BAABJH010000005.1"/>
</dbReference>
<protein>
    <recommendedName>
        <fullName evidence="5">DUF5606 domain-containing protein</fullName>
    </recommendedName>
</protein>
<evidence type="ECO:0000259" key="2">
    <source>
        <dbReference type="Pfam" id="PF21186"/>
    </source>
</evidence>
<dbReference type="InterPro" id="IPR049281">
    <property type="entry name" value="BVU_3817-like_C_sf"/>
</dbReference>
<comment type="caution">
    <text evidence="3">The sequence shown here is derived from an EMBL/GenBank/DDBJ whole genome shotgun (WGS) entry which is preliminary data.</text>
</comment>
<reference evidence="4" key="1">
    <citation type="journal article" date="2019" name="Int. J. Syst. Evol. Microbiol.">
        <title>The Global Catalogue of Microorganisms (GCM) 10K type strain sequencing project: providing services to taxonomists for standard genome sequencing and annotation.</title>
        <authorList>
            <consortium name="The Broad Institute Genomics Platform"/>
            <consortium name="The Broad Institute Genome Sequencing Center for Infectious Disease"/>
            <person name="Wu L."/>
            <person name="Ma J."/>
        </authorList>
    </citation>
    <scope>NUCLEOTIDE SEQUENCE [LARGE SCALE GENOMIC DNA]</scope>
    <source>
        <strain evidence="4">JCM 18274</strain>
    </source>
</reference>
<dbReference type="Gene3D" id="2.30.30.730">
    <property type="match status" value="1"/>
</dbReference>
<dbReference type="Proteomes" id="UP001500433">
    <property type="component" value="Unassembled WGS sequence"/>
</dbReference>
<dbReference type="InterPro" id="IPR041218">
    <property type="entry name" value="DUF5606"/>
</dbReference>
<feature type="domain" description="DUF6852" evidence="2">
    <location>
        <begin position="51"/>
        <end position="120"/>
    </location>
</feature>
<gene>
    <name evidence="3" type="ORF">GCM10023311_22620</name>
</gene>
<sequence length="143" mass="16057">MSLEKVLSISGKPGLYKLIAQTRGGFVAESLLDNKRISVSVQNNISVLSEIAIYTLTEEVPLSRVLNSIKEKENGAPASVKPKDSKDKLEEYFFGILPEYDEDRVYASDIKKVIQWYNILQKHNMLDTLDSDDGDSEASNEEE</sequence>
<evidence type="ECO:0000313" key="3">
    <source>
        <dbReference type="EMBL" id="GAA4897300.1"/>
    </source>
</evidence>
<name>A0ABP9FAV9_9FLAO</name>
<dbReference type="Gene3D" id="1.10.10.1650">
    <property type="match status" value="1"/>
</dbReference>
<dbReference type="InterPro" id="IPR049280">
    <property type="entry name" value="DUF6852"/>
</dbReference>
<organism evidence="3 4">
    <name type="scientific">Flaviramulus aquimarinus</name>
    <dbReference type="NCBI Taxonomy" id="1170456"/>
    <lineage>
        <taxon>Bacteria</taxon>
        <taxon>Pseudomonadati</taxon>
        <taxon>Bacteroidota</taxon>
        <taxon>Flavobacteriia</taxon>
        <taxon>Flavobacteriales</taxon>
        <taxon>Flavobacteriaceae</taxon>
        <taxon>Flaviramulus</taxon>
    </lineage>
</organism>
<evidence type="ECO:0008006" key="5">
    <source>
        <dbReference type="Google" id="ProtNLM"/>
    </source>
</evidence>
<dbReference type="Pfam" id="PF21186">
    <property type="entry name" value="DUF6852"/>
    <property type="match status" value="1"/>
</dbReference>
<feature type="domain" description="DUF5606" evidence="1">
    <location>
        <begin position="3"/>
        <end position="48"/>
    </location>
</feature>
<keyword evidence="4" id="KW-1185">Reference proteome</keyword>
<evidence type="ECO:0000313" key="4">
    <source>
        <dbReference type="Proteomes" id="UP001500433"/>
    </source>
</evidence>
<dbReference type="Pfam" id="PF18347">
    <property type="entry name" value="DUF5606"/>
    <property type="match status" value="1"/>
</dbReference>
<accession>A0ABP9FAV9</accession>
<dbReference type="InterPro" id="IPR049282">
    <property type="entry name" value="BVU_3817_N_sf"/>
</dbReference>
<proteinExistence type="predicted"/>
<dbReference type="EMBL" id="BAABJH010000005">
    <property type="protein sequence ID" value="GAA4897300.1"/>
    <property type="molecule type" value="Genomic_DNA"/>
</dbReference>